<dbReference type="InterPro" id="IPR038126">
    <property type="entry name" value="RAMP_sf"/>
</dbReference>
<keyword evidence="14" id="KW-1185">Reference proteome</keyword>
<dbReference type="GO" id="GO:0006886">
    <property type="term" value="P:intracellular protein transport"/>
    <property type="evidence" value="ECO:0007669"/>
    <property type="project" value="InterPro"/>
</dbReference>
<reference evidence="13" key="1">
    <citation type="submission" date="2025-08" db="UniProtKB">
        <authorList>
            <consortium name="Ensembl"/>
        </authorList>
    </citation>
    <scope>IDENTIFICATION</scope>
</reference>
<dbReference type="KEGG" id="oki:109897600"/>
<evidence type="ECO:0000256" key="12">
    <source>
        <dbReference type="SAM" id="SignalP"/>
    </source>
</evidence>
<dbReference type="Gene3D" id="1.10.150.510">
    <property type="entry name" value="Receptor activity modifying family"/>
    <property type="match status" value="1"/>
</dbReference>
<dbReference type="GO" id="GO:0006816">
    <property type="term" value="P:calcium ion transport"/>
    <property type="evidence" value="ECO:0007669"/>
    <property type="project" value="TreeGrafter"/>
</dbReference>
<keyword evidence="6 12" id="KW-0732">Signal</keyword>
<evidence type="ECO:0000256" key="1">
    <source>
        <dbReference type="ARBA" id="ARBA00004251"/>
    </source>
</evidence>
<feature type="chain" id="PRO_5034896839" evidence="12">
    <location>
        <begin position="31"/>
        <end position="214"/>
    </location>
</feature>
<dbReference type="GeneID" id="109897600"/>
<evidence type="ECO:0000256" key="8">
    <source>
        <dbReference type="ARBA" id="ARBA00023136"/>
    </source>
</evidence>
<keyword evidence="8 11" id="KW-0472">Membrane</keyword>
<comment type="similarity">
    <text evidence="2">Belongs to the RAMP family.</text>
</comment>
<dbReference type="GO" id="GO:0015026">
    <property type="term" value="F:coreceptor activity"/>
    <property type="evidence" value="ECO:0007669"/>
    <property type="project" value="InterPro"/>
</dbReference>
<dbReference type="GO" id="GO:0008277">
    <property type="term" value="P:regulation of G protein-coupled receptor signaling pathway"/>
    <property type="evidence" value="ECO:0007669"/>
    <property type="project" value="InterPro"/>
</dbReference>
<dbReference type="GO" id="GO:0005886">
    <property type="term" value="C:plasma membrane"/>
    <property type="evidence" value="ECO:0007669"/>
    <property type="project" value="UniProtKB-SubCell"/>
</dbReference>
<dbReference type="GO" id="GO:0009986">
    <property type="term" value="C:cell surface"/>
    <property type="evidence" value="ECO:0007669"/>
    <property type="project" value="TreeGrafter"/>
</dbReference>
<evidence type="ECO:0000256" key="5">
    <source>
        <dbReference type="ARBA" id="ARBA00022692"/>
    </source>
</evidence>
<dbReference type="InterPro" id="IPR006985">
    <property type="entry name" value="RAMP"/>
</dbReference>
<keyword evidence="4" id="KW-1003">Cell membrane</keyword>
<dbReference type="GeneTree" id="ENSGT00940000160264"/>
<name>A0A8C7KTZ4_ONCKI</name>
<accession>A0A8C7KTZ4</accession>
<evidence type="ECO:0000313" key="14">
    <source>
        <dbReference type="Proteomes" id="UP000694557"/>
    </source>
</evidence>
<dbReference type="Pfam" id="PF04901">
    <property type="entry name" value="RAMP"/>
    <property type="match status" value="1"/>
</dbReference>
<dbReference type="GO" id="GO:0032870">
    <property type="term" value="P:cellular response to hormone stimulus"/>
    <property type="evidence" value="ECO:0007669"/>
    <property type="project" value="TreeGrafter"/>
</dbReference>
<keyword evidence="9" id="KW-1015">Disulfide bond</keyword>
<keyword evidence="5 11" id="KW-0812">Transmembrane</keyword>
<evidence type="ECO:0000256" key="7">
    <source>
        <dbReference type="ARBA" id="ARBA00022989"/>
    </source>
</evidence>
<evidence type="ECO:0000256" key="9">
    <source>
        <dbReference type="ARBA" id="ARBA00023157"/>
    </source>
</evidence>
<comment type="subcellular location">
    <subcellularLocation>
        <location evidence="1">Cell membrane</location>
        <topology evidence="1">Single-pass type I membrane protein</topology>
    </subcellularLocation>
</comment>
<dbReference type="GO" id="GO:0043235">
    <property type="term" value="C:receptor complex"/>
    <property type="evidence" value="ECO:0007669"/>
    <property type="project" value="TreeGrafter"/>
</dbReference>
<sequence>MKAPNPSPVSSSSACCFLPLLLWALSSTAAGLIGHYEAPQATTPGFTSRHDSTRTANDQYHDVSPEDRGFSSGLGCGNKYVNCEQYCEVCEYFPPRTECYVTLFEETCYSNFVGAMESLNNTDWCNWNNVKRMYNAFTMCTEEIAECLLIPWPNRMVENVFVNIHSRFFRDCPNEALSDPPPSIVFALVMTPICLIPIMVILVVLKTKNGDGSS</sequence>
<evidence type="ECO:0000256" key="3">
    <source>
        <dbReference type="ARBA" id="ARBA00022448"/>
    </source>
</evidence>
<feature type="signal peptide" evidence="12">
    <location>
        <begin position="1"/>
        <end position="30"/>
    </location>
</feature>
<dbReference type="PANTHER" id="PTHR14076">
    <property type="entry name" value="RECEPTOR ACTIVITY MODIFYING PROTEIN RAMP"/>
    <property type="match status" value="1"/>
</dbReference>
<evidence type="ECO:0000256" key="4">
    <source>
        <dbReference type="ARBA" id="ARBA00022475"/>
    </source>
</evidence>
<dbReference type="RefSeq" id="XP_020347706.1">
    <property type="nucleotide sequence ID" value="XM_020492117.2"/>
</dbReference>
<dbReference type="GO" id="GO:0001525">
    <property type="term" value="P:angiogenesis"/>
    <property type="evidence" value="ECO:0007669"/>
    <property type="project" value="TreeGrafter"/>
</dbReference>
<dbReference type="PROSITE" id="PS51257">
    <property type="entry name" value="PROKAR_LIPOPROTEIN"/>
    <property type="match status" value="1"/>
</dbReference>
<reference evidence="13" key="2">
    <citation type="submission" date="2025-09" db="UniProtKB">
        <authorList>
            <consortium name="Ensembl"/>
        </authorList>
    </citation>
    <scope>IDENTIFICATION</scope>
</reference>
<dbReference type="GO" id="GO:0072659">
    <property type="term" value="P:protein localization to plasma membrane"/>
    <property type="evidence" value="ECO:0007669"/>
    <property type="project" value="TreeGrafter"/>
</dbReference>
<protein>
    <submittedName>
        <fullName evidence="13">Receptor (G protein-coupled) activity modifying protein 2</fullName>
    </submittedName>
</protein>
<keyword evidence="10" id="KW-0675">Receptor</keyword>
<evidence type="ECO:0000256" key="6">
    <source>
        <dbReference type="ARBA" id="ARBA00022729"/>
    </source>
</evidence>
<dbReference type="GO" id="GO:0031623">
    <property type="term" value="P:receptor internalization"/>
    <property type="evidence" value="ECO:0007669"/>
    <property type="project" value="TreeGrafter"/>
</dbReference>
<feature type="transmembrane region" description="Helical" evidence="11">
    <location>
        <begin position="184"/>
        <end position="205"/>
    </location>
</feature>
<keyword evidence="7 11" id="KW-1133">Transmembrane helix</keyword>
<dbReference type="AlphaFoldDB" id="A0A8C7KTZ4"/>
<evidence type="ECO:0000256" key="11">
    <source>
        <dbReference type="SAM" id="Phobius"/>
    </source>
</evidence>
<evidence type="ECO:0000256" key="2">
    <source>
        <dbReference type="ARBA" id="ARBA00007087"/>
    </source>
</evidence>
<gene>
    <name evidence="13" type="primary">LOC109897600</name>
</gene>
<dbReference type="PANTHER" id="PTHR14076:SF10">
    <property type="entry name" value="RAMP2 PROTEIN"/>
    <property type="match status" value="1"/>
</dbReference>
<dbReference type="Ensembl" id="ENSOKIT00005115856.1">
    <property type="protein sequence ID" value="ENSOKIP00005108122.1"/>
    <property type="gene ID" value="ENSOKIG00005047380.1"/>
</dbReference>
<evidence type="ECO:0000313" key="13">
    <source>
        <dbReference type="Ensembl" id="ENSOKIP00005108122.1"/>
    </source>
</evidence>
<evidence type="ECO:0000256" key="10">
    <source>
        <dbReference type="ARBA" id="ARBA00023170"/>
    </source>
</evidence>
<dbReference type="Proteomes" id="UP000694557">
    <property type="component" value="Unassembled WGS sequence"/>
</dbReference>
<organism evidence="13 14">
    <name type="scientific">Oncorhynchus kisutch</name>
    <name type="common">Coho salmon</name>
    <name type="synonym">Salmo kisutch</name>
    <dbReference type="NCBI Taxonomy" id="8019"/>
    <lineage>
        <taxon>Eukaryota</taxon>
        <taxon>Metazoa</taxon>
        <taxon>Chordata</taxon>
        <taxon>Craniata</taxon>
        <taxon>Vertebrata</taxon>
        <taxon>Euteleostomi</taxon>
        <taxon>Actinopterygii</taxon>
        <taxon>Neopterygii</taxon>
        <taxon>Teleostei</taxon>
        <taxon>Protacanthopterygii</taxon>
        <taxon>Salmoniformes</taxon>
        <taxon>Salmonidae</taxon>
        <taxon>Salmoninae</taxon>
        <taxon>Oncorhynchus</taxon>
    </lineage>
</organism>
<keyword evidence="3" id="KW-0813">Transport</keyword>
<proteinExistence type="inferred from homology"/>
<dbReference type="GO" id="GO:0007186">
    <property type="term" value="P:G protein-coupled receptor signaling pathway"/>
    <property type="evidence" value="ECO:0007669"/>
    <property type="project" value="TreeGrafter"/>
</dbReference>